<keyword evidence="1" id="KW-1133">Transmembrane helix</keyword>
<dbReference type="EMBL" id="JAAGWG010000028">
    <property type="protein sequence ID" value="NEK87309.1"/>
    <property type="molecule type" value="Genomic_DNA"/>
</dbReference>
<feature type="transmembrane region" description="Helical" evidence="1">
    <location>
        <begin position="44"/>
        <end position="62"/>
    </location>
</feature>
<keyword evidence="1" id="KW-0472">Membrane</keyword>
<proteinExistence type="predicted"/>
<evidence type="ECO:0000256" key="1">
    <source>
        <dbReference type="SAM" id="Phobius"/>
    </source>
</evidence>
<feature type="transmembrane region" description="Helical" evidence="1">
    <location>
        <begin position="227"/>
        <end position="248"/>
    </location>
</feature>
<organism evidence="2 3">
    <name type="scientific">Blastococcus saxobsidens</name>
    <dbReference type="NCBI Taxonomy" id="138336"/>
    <lineage>
        <taxon>Bacteria</taxon>
        <taxon>Bacillati</taxon>
        <taxon>Actinomycetota</taxon>
        <taxon>Actinomycetes</taxon>
        <taxon>Geodermatophilales</taxon>
        <taxon>Geodermatophilaceae</taxon>
        <taxon>Blastococcus</taxon>
    </lineage>
</organism>
<sequence length="473" mass="50546">MNQPRSRSKKWRRRGPRAAPVDVVAPSAPAASGLARARSGLQRAALFLILILFPLILGLAFATGRNAGSDDVANRIAEKWGLLLPVILGIPAVVLLLAAWALRFLPGGREAAETAPLFRWNRGGGPKPVSVAAVVGIVALLLVGVGVAVQSYQGLRALSGAGLVLTVGEDTYVTRSEESSGRGGGLNYFLDTPAGEAIAEGDPADGDRYGVYPPDANRAWKISTGGWFIWLLTGLLSLGALVGAVFLIRAQAKRAAARRRWRRSRPRRTSALAVVWTTVAAVLATTAGAWVVADEATAGGTRTTLTIPGAAKYGLSPFWVRDGGTEHPYFASPDDGVAQPLRSRIANENRDYDLGLLDVFADVTVYPTAADAERAATLWLAEEADVVRDLYEGEGGELVLADGSSAVWNEKLTQITAATTRGEVLVTVEIDDWSYEETPEEVVARLQREAPEIRDLVADHSEEILDAELPWWG</sequence>
<dbReference type="Proteomes" id="UP000479241">
    <property type="component" value="Unassembled WGS sequence"/>
</dbReference>
<dbReference type="AlphaFoldDB" id="A0A6L9W687"/>
<name>A0A6L9W687_9ACTN</name>
<gene>
    <name evidence="2" type="ORF">GCU60_16320</name>
</gene>
<feature type="transmembrane region" description="Helical" evidence="1">
    <location>
        <begin position="269"/>
        <end position="293"/>
    </location>
</feature>
<accession>A0A6L9W687</accession>
<comment type="caution">
    <text evidence="2">The sequence shown here is derived from an EMBL/GenBank/DDBJ whole genome shotgun (WGS) entry which is preliminary data.</text>
</comment>
<evidence type="ECO:0000313" key="2">
    <source>
        <dbReference type="EMBL" id="NEK87309.1"/>
    </source>
</evidence>
<protein>
    <submittedName>
        <fullName evidence="2">Uncharacterized protein</fullName>
    </submittedName>
</protein>
<feature type="transmembrane region" description="Helical" evidence="1">
    <location>
        <begin position="82"/>
        <end position="102"/>
    </location>
</feature>
<reference evidence="2 3" key="1">
    <citation type="submission" date="2019-12" db="EMBL/GenBank/DDBJ databases">
        <title>the WGS of Blastococcus saxobsidens 67B17.</title>
        <authorList>
            <person name="Jiang Z."/>
        </authorList>
    </citation>
    <scope>NUCLEOTIDE SEQUENCE [LARGE SCALE GENOMIC DNA]</scope>
    <source>
        <strain evidence="2 3">67B17</strain>
    </source>
</reference>
<dbReference type="RefSeq" id="WP_163207161.1">
    <property type="nucleotide sequence ID" value="NZ_JAAGWG010000028.1"/>
</dbReference>
<evidence type="ECO:0000313" key="3">
    <source>
        <dbReference type="Proteomes" id="UP000479241"/>
    </source>
</evidence>
<feature type="transmembrane region" description="Helical" evidence="1">
    <location>
        <begin position="129"/>
        <end position="149"/>
    </location>
</feature>
<keyword evidence="1" id="KW-0812">Transmembrane</keyword>